<feature type="region of interest" description="Disordered" evidence="1">
    <location>
        <begin position="58"/>
        <end position="90"/>
    </location>
</feature>
<organism evidence="2 3">
    <name type="scientific">Portunus trituberculatus</name>
    <name type="common">Swimming crab</name>
    <name type="synonym">Neptunus trituberculatus</name>
    <dbReference type="NCBI Taxonomy" id="210409"/>
    <lineage>
        <taxon>Eukaryota</taxon>
        <taxon>Metazoa</taxon>
        <taxon>Ecdysozoa</taxon>
        <taxon>Arthropoda</taxon>
        <taxon>Crustacea</taxon>
        <taxon>Multicrustacea</taxon>
        <taxon>Malacostraca</taxon>
        <taxon>Eumalacostraca</taxon>
        <taxon>Eucarida</taxon>
        <taxon>Decapoda</taxon>
        <taxon>Pleocyemata</taxon>
        <taxon>Brachyura</taxon>
        <taxon>Eubrachyura</taxon>
        <taxon>Portunoidea</taxon>
        <taxon>Portunidae</taxon>
        <taxon>Portuninae</taxon>
        <taxon>Portunus</taxon>
    </lineage>
</organism>
<evidence type="ECO:0000313" key="3">
    <source>
        <dbReference type="Proteomes" id="UP000324222"/>
    </source>
</evidence>
<gene>
    <name evidence="2" type="ORF">E2C01_101143</name>
</gene>
<name>A0A5B7K9W4_PORTR</name>
<comment type="caution">
    <text evidence="2">The sequence shown here is derived from an EMBL/GenBank/DDBJ whole genome shotgun (WGS) entry which is preliminary data.</text>
</comment>
<dbReference type="Proteomes" id="UP000324222">
    <property type="component" value="Unassembled WGS sequence"/>
</dbReference>
<feature type="compositionally biased region" description="Polar residues" evidence="1">
    <location>
        <begin position="68"/>
        <end position="80"/>
    </location>
</feature>
<dbReference type="EMBL" id="VSRR010145819">
    <property type="protein sequence ID" value="MPD05403.1"/>
    <property type="molecule type" value="Genomic_DNA"/>
</dbReference>
<proteinExistence type="predicted"/>
<sequence>MITALKADCIQDVTKLTKCGSRRMRKMLAYPASRQTIPHRGQKLHTLAIHCMKLLEGEQGPETTTTTSGMTISMSNQANNPDIHVMKERK</sequence>
<dbReference type="AlphaFoldDB" id="A0A5B7K9W4"/>
<accession>A0A5B7K9W4</accession>
<keyword evidence="3" id="KW-1185">Reference proteome</keyword>
<protein>
    <submittedName>
        <fullName evidence="2">Uncharacterized protein</fullName>
    </submittedName>
</protein>
<reference evidence="2 3" key="1">
    <citation type="submission" date="2019-05" db="EMBL/GenBank/DDBJ databases">
        <title>Another draft genome of Portunus trituberculatus and its Hox gene families provides insights of decapod evolution.</title>
        <authorList>
            <person name="Jeong J.-H."/>
            <person name="Song I."/>
            <person name="Kim S."/>
            <person name="Choi T."/>
            <person name="Kim D."/>
            <person name="Ryu S."/>
            <person name="Kim W."/>
        </authorList>
    </citation>
    <scope>NUCLEOTIDE SEQUENCE [LARGE SCALE GENOMIC DNA]</scope>
    <source>
        <tissue evidence="2">Muscle</tissue>
    </source>
</reference>
<evidence type="ECO:0000256" key="1">
    <source>
        <dbReference type="SAM" id="MobiDB-lite"/>
    </source>
</evidence>
<evidence type="ECO:0000313" key="2">
    <source>
        <dbReference type="EMBL" id="MPD05403.1"/>
    </source>
</evidence>